<dbReference type="GeneID" id="106818633"/>
<protein>
    <submittedName>
        <fullName evidence="4">Uncharacterized protein LOC106818633</fullName>
    </submittedName>
</protein>
<dbReference type="RefSeq" id="XP_014678809.1">
    <property type="nucleotide sequence ID" value="XM_014823323.1"/>
</dbReference>
<reference evidence="4" key="1">
    <citation type="submission" date="2025-08" db="UniProtKB">
        <authorList>
            <consortium name="RefSeq"/>
        </authorList>
    </citation>
    <scope>IDENTIFICATION</scope>
</reference>
<feature type="coiled-coil region" evidence="1">
    <location>
        <begin position="6"/>
        <end position="40"/>
    </location>
</feature>
<keyword evidence="1" id="KW-0175">Coiled coil</keyword>
<evidence type="ECO:0000313" key="3">
    <source>
        <dbReference type="Proteomes" id="UP000695022"/>
    </source>
</evidence>
<feature type="region of interest" description="Disordered" evidence="2">
    <location>
        <begin position="46"/>
        <end position="97"/>
    </location>
</feature>
<accession>A0ABM1F2Y8</accession>
<dbReference type="Proteomes" id="UP000695022">
    <property type="component" value="Unplaced"/>
</dbReference>
<evidence type="ECO:0000256" key="1">
    <source>
        <dbReference type="SAM" id="Coils"/>
    </source>
</evidence>
<feature type="compositionally biased region" description="Basic and acidic residues" evidence="2">
    <location>
        <begin position="262"/>
        <end position="279"/>
    </location>
</feature>
<feature type="region of interest" description="Disordered" evidence="2">
    <location>
        <begin position="165"/>
        <end position="191"/>
    </location>
</feature>
<name>A0ABM1F2Y8_PRICU</name>
<organism evidence="3 4">
    <name type="scientific">Priapulus caudatus</name>
    <name type="common">Priapulid worm</name>
    <dbReference type="NCBI Taxonomy" id="37621"/>
    <lineage>
        <taxon>Eukaryota</taxon>
        <taxon>Metazoa</taxon>
        <taxon>Ecdysozoa</taxon>
        <taxon>Scalidophora</taxon>
        <taxon>Priapulida</taxon>
        <taxon>Priapulimorpha</taxon>
        <taxon>Priapulimorphida</taxon>
        <taxon>Priapulidae</taxon>
        <taxon>Priapulus</taxon>
    </lineage>
</organism>
<keyword evidence="3" id="KW-1185">Reference proteome</keyword>
<evidence type="ECO:0000256" key="2">
    <source>
        <dbReference type="SAM" id="MobiDB-lite"/>
    </source>
</evidence>
<sequence length="367" mass="39310">MLFRSEKKLRSECEQLRLRLHELEEQLTQKQASRRQADARQTHAHIIYDDRELNEPPPAFKPRPPSRQPARALSSSSRLLEMASRRPDKGSGRSVSLSRAYLTKDVGSPTPLTTSTPCLNAHRLGASLASLPSLLTKVDIRINGQVVEFDPASIGEVTGASEVAGSSEVTGASEVVTGSSESVESKKEVGVTGASKVTGSSAVGVTEPGGVTVEEDRPLMFNKNDIGLYVPCYQPDDPCMPRRHGNKRSSIRDDDDVGSDGDDSRHVGSAHDDSNHDDSSVDSGCHDGSPTSSFQRKVKGDGKVTRGQLEVTALHMFDVRECGGGSKSPGSRQGSSEGRPSSSVLAEELGVIESAFEGIDQDQLAFI</sequence>
<gene>
    <name evidence="4" type="primary">LOC106818633</name>
</gene>
<feature type="region of interest" description="Disordered" evidence="2">
    <location>
        <begin position="320"/>
        <end position="344"/>
    </location>
</feature>
<proteinExistence type="predicted"/>
<feature type="compositionally biased region" description="Low complexity" evidence="2">
    <location>
        <begin position="68"/>
        <end position="82"/>
    </location>
</feature>
<evidence type="ECO:0000313" key="4">
    <source>
        <dbReference type="RefSeq" id="XP_014678809.1"/>
    </source>
</evidence>
<feature type="region of interest" description="Disordered" evidence="2">
    <location>
        <begin position="238"/>
        <end position="302"/>
    </location>
</feature>
<feature type="compositionally biased region" description="Pro residues" evidence="2">
    <location>
        <begin position="55"/>
        <end position="67"/>
    </location>
</feature>
<feature type="compositionally biased region" description="Low complexity" evidence="2">
    <location>
        <begin position="173"/>
        <end position="182"/>
    </location>
</feature>
<feature type="compositionally biased region" description="Polar residues" evidence="2">
    <location>
        <begin position="328"/>
        <end position="344"/>
    </location>
</feature>